<keyword evidence="4 5" id="KW-0975">Bacterial flagellum</keyword>
<protein>
    <recommendedName>
        <fullName evidence="5">Flagellar hook-associated protein 2</fullName>
        <shortName evidence="5">HAP2</shortName>
    </recommendedName>
    <alternativeName>
        <fullName evidence="5">Flagellar cap protein</fullName>
    </alternativeName>
</protein>
<dbReference type="Pfam" id="PF07195">
    <property type="entry name" value="FliD_C"/>
    <property type="match status" value="1"/>
</dbReference>
<evidence type="ECO:0000256" key="1">
    <source>
        <dbReference type="ARBA" id="ARBA00009764"/>
    </source>
</evidence>
<dbReference type="GO" id="GO:0009424">
    <property type="term" value="C:bacterial-type flagellum hook"/>
    <property type="evidence" value="ECO:0007669"/>
    <property type="project" value="UniProtKB-UniRule"/>
</dbReference>
<name>A0A2T3MUG3_9GAMM</name>
<evidence type="ECO:0000256" key="4">
    <source>
        <dbReference type="ARBA" id="ARBA00023143"/>
    </source>
</evidence>
<dbReference type="InterPro" id="IPR010809">
    <property type="entry name" value="FliD_C"/>
</dbReference>
<gene>
    <name evidence="8" type="ORF">C9I89_17705</name>
</gene>
<dbReference type="InterPro" id="IPR003481">
    <property type="entry name" value="FliD_N"/>
</dbReference>
<feature type="domain" description="Flagellar hook-associated protein 2 N-terminal" evidence="6">
    <location>
        <begin position="6"/>
        <end position="103"/>
    </location>
</feature>
<comment type="subunit">
    <text evidence="2 5">Homopentamer.</text>
</comment>
<keyword evidence="5" id="KW-0964">Secreted</keyword>
<evidence type="ECO:0000259" key="7">
    <source>
        <dbReference type="Pfam" id="PF07195"/>
    </source>
</evidence>
<dbReference type="Pfam" id="PF02465">
    <property type="entry name" value="FliD_N"/>
    <property type="match status" value="1"/>
</dbReference>
<dbReference type="GO" id="GO:0007155">
    <property type="term" value="P:cell adhesion"/>
    <property type="evidence" value="ECO:0007669"/>
    <property type="project" value="InterPro"/>
</dbReference>
<accession>A0A2T3MUG3</accession>
<evidence type="ECO:0000256" key="2">
    <source>
        <dbReference type="ARBA" id="ARBA00011255"/>
    </source>
</evidence>
<reference evidence="8 9" key="1">
    <citation type="submission" date="2018-03" db="EMBL/GenBank/DDBJ databases">
        <title>Whole genome sequencing of Histamine producing bacteria.</title>
        <authorList>
            <person name="Butler K."/>
        </authorList>
    </citation>
    <scope>NUCLEOTIDE SEQUENCE [LARGE SCALE GENOMIC DNA]</scope>
    <source>
        <strain evidence="8 9">DSM 16190</strain>
    </source>
</reference>
<dbReference type="AlphaFoldDB" id="A0A2T3MUG3"/>
<organism evidence="8 9">
    <name type="scientific">Photobacterium lipolyticum</name>
    <dbReference type="NCBI Taxonomy" id="266810"/>
    <lineage>
        <taxon>Bacteria</taxon>
        <taxon>Pseudomonadati</taxon>
        <taxon>Pseudomonadota</taxon>
        <taxon>Gammaproteobacteria</taxon>
        <taxon>Vibrionales</taxon>
        <taxon>Vibrionaceae</taxon>
        <taxon>Photobacterium</taxon>
    </lineage>
</organism>
<evidence type="ECO:0000313" key="8">
    <source>
        <dbReference type="EMBL" id="PSW03565.1"/>
    </source>
</evidence>
<evidence type="ECO:0000313" key="9">
    <source>
        <dbReference type="Proteomes" id="UP000240904"/>
    </source>
</evidence>
<comment type="similarity">
    <text evidence="1 5">Belongs to the FliD family.</text>
</comment>
<keyword evidence="8" id="KW-0969">Cilium</keyword>
<dbReference type="GO" id="GO:0009421">
    <property type="term" value="C:bacterial-type flagellum filament cap"/>
    <property type="evidence" value="ECO:0007669"/>
    <property type="project" value="InterPro"/>
</dbReference>
<dbReference type="PANTHER" id="PTHR30288">
    <property type="entry name" value="FLAGELLAR CAP/ASSEMBLY PROTEIN FLID"/>
    <property type="match status" value="1"/>
</dbReference>
<keyword evidence="3" id="KW-0175">Coiled coil</keyword>
<keyword evidence="9" id="KW-1185">Reference proteome</keyword>
<comment type="subcellular location">
    <subcellularLocation>
        <location evidence="5">Secreted</location>
    </subcellularLocation>
    <subcellularLocation>
        <location evidence="5">Bacterial flagellum</location>
    </subcellularLocation>
</comment>
<evidence type="ECO:0000256" key="3">
    <source>
        <dbReference type="ARBA" id="ARBA00023054"/>
    </source>
</evidence>
<dbReference type="GO" id="GO:0071973">
    <property type="term" value="P:bacterial-type flagellum-dependent cell motility"/>
    <property type="evidence" value="ECO:0007669"/>
    <property type="project" value="TreeGrafter"/>
</dbReference>
<sequence length="516" mass="56279">MTGLGSGIDYESMIGAIVGAERAPKDNQLNRQEGMNNAEIDALKEIQFTINSFRDKVEDLNSSRELEKLKAVLSNEDVLSATVDSNAVAGEYSFEVTQLAQTQREQLFKVTEGSMFTEGTISFGAVNIDIATLKGDLVTEQNDKKAAHDAQVRQKIADQHGLDVAADAAAIDDMLTNSANPDFDQARLDNYNSLQTIYNDEITRLNDPAQGVKLEELQSAINSDPASDGVKATLVRSGDGISMVLNGKDTGVANALGAITVTIDPAKVNNNSLDLALPDNAQKSLQAAQDATVKFGSMTLTSATNKMENVIDGISLNLKDTGTVNVTIERDQSSVKSTIKSFVDNYNKIIETVNTYTKSSEDEAAALSGDSATRSMVSRLRGVIGAEYSASTYNTLSQLGITTTRQGTLEIDQKKLDKALEDDFEAVSKLFLGDEINTGMMDEMMVVLDDYHKNGGNYDRRIDQLEVNNKQITEDREKLDARMEAKVLTLRAYYARMDSQIAQMNQTQNMLVSMLM</sequence>
<keyword evidence="8" id="KW-0282">Flagellum</keyword>
<comment type="function">
    <text evidence="5">Required for morphogenesis and for the elongation of the flagellar filament by facilitating polymerization of the flagellin monomers at the tip of growing filament. Forms a capping structure, which prevents flagellin subunits (transported through the central channel of the flagellum) from leaking out without polymerization at the distal end.</text>
</comment>
<comment type="caution">
    <text evidence="8">The sequence shown here is derived from an EMBL/GenBank/DDBJ whole genome shotgun (WGS) entry which is preliminary data.</text>
</comment>
<keyword evidence="8" id="KW-0966">Cell projection</keyword>
<dbReference type="OrthoDB" id="9810816at2"/>
<evidence type="ECO:0000256" key="5">
    <source>
        <dbReference type="RuleBase" id="RU362066"/>
    </source>
</evidence>
<proteinExistence type="inferred from homology"/>
<dbReference type="EMBL" id="PYMC01000015">
    <property type="protein sequence ID" value="PSW03565.1"/>
    <property type="molecule type" value="Genomic_DNA"/>
</dbReference>
<feature type="domain" description="Flagellar hook-associated protein 2 C-terminal" evidence="7">
    <location>
        <begin position="288"/>
        <end position="506"/>
    </location>
</feature>
<dbReference type="Proteomes" id="UP000240904">
    <property type="component" value="Unassembled WGS sequence"/>
</dbReference>
<dbReference type="GO" id="GO:0005576">
    <property type="term" value="C:extracellular region"/>
    <property type="evidence" value="ECO:0007669"/>
    <property type="project" value="UniProtKB-SubCell"/>
</dbReference>
<dbReference type="PANTHER" id="PTHR30288:SF0">
    <property type="entry name" value="FLAGELLAR HOOK-ASSOCIATED PROTEIN 2"/>
    <property type="match status" value="1"/>
</dbReference>
<dbReference type="InterPro" id="IPR040026">
    <property type="entry name" value="FliD"/>
</dbReference>
<evidence type="ECO:0000259" key="6">
    <source>
        <dbReference type="Pfam" id="PF02465"/>
    </source>
</evidence>